<feature type="region of interest" description="Disordered" evidence="1">
    <location>
        <begin position="526"/>
        <end position="559"/>
    </location>
</feature>
<protein>
    <submittedName>
        <fullName evidence="4">Uncharacterized protein</fullName>
    </submittedName>
</protein>
<feature type="region of interest" description="Disordered" evidence="1">
    <location>
        <begin position="332"/>
        <end position="357"/>
    </location>
</feature>
<dbReference type="Proteomes" id="UP001159659">
    <property type="component" value="Unassembled WGS sequence"/>
</dbReference>
<feature type="region of interest" description="Disordered" evidence="1">
    <location>
        <begin position="594"/>
        <end position="645"/>
    </location>
</feature>
<dbReference type="AlphaFoldDB" id="A0AAV0T1I3"/>
<feature type="compositionally biased region" description="Polar residues" evidence="1">
    <location>
        <begin position="408"/>
        <end position="418"/>
    </location>
</feature>
<sequence length="645" mass="67075">MKVFAAMTATMTALFGATLAANIDNGFTQDGATTYCMAEKGSVGAFIFDSLEVSSVGRCPVSVTLTLTDSKFQVNDPITVKWTATTNQGLADSIFPDAIDPGTQLPRPVTISKLSVCTAGTNCATNVAGTPTGADGTSTGDFVPGGTKALETNTFSLATAGDYIIVGLVALPGNGSLGVAAHEYIVFKKISVVSADTTTTTPTSARPATSETPLTLAPLSSIGSLSAASSPSSSKEATTTKSGSEYIPDSAAEQRVKPNVVSDSSTKKTTTPDDKPKQTEEDMLDSIKPASTSTGSDGIGGKGVAIIAAVVGCCIVGIVGFIFVMRRRKQESTDANKALGTNSSSLASDMDDSIPSSNNGGKIDFTYIANITARNNDMNRADDMMSEESSTAIMSSAARGSEFISSNGSSLHSLPKSSLDTDEYPDNASYGVAGSAGQPNKAKTDAYRTGNISVLLPSASDTQTSMSNFGDSIVSERQKQYLKSGDLNNSVSSLMDSRLDSVEQAELKTLGFGGIAGLSAVSGLSEDDTSHFEGMSEHHSDHDFSMSSRPSEDSRATVESRFTAGYRATEDSRVSEDFQAVDFSEAMHESRLQSGLSNADSYGFRESRSSVDSYTSGLSSYSREGSRISGFSVDSSLDSPIGSSK</sequence>
<feature type="compositionally biased region" description="Basic and acidic residues" evidence="1">
    <location>
        <begin position="528"/>
        <end position="558"/>
    </location>
</feature>
<feature type="chain" id="PRO_5043494210" evidence="3">
    <location>
        <begin position="21"/>
        <end position="645"/>
    </location>
</feature>
<comment type="caution">
    <text evidence="4">The sequence shown here is derived from an EMBL/GenBank/DDBJ whole genome shotgun (WGS) entry which is preliminary data.</text>
</comment>
<gene>
    <name evidence="4" type="ORF">PFR002_LOCUS2629</name>
</gene>
<feature type="signal peptide" evidence="3">
    <location>
        <begin position="1"/>
        <end position="20"/>
    </location>
</feature>
<feature type="compositionally biased region" description="Polar residues" evidence="1">
    <location>
        <begin position="333"/>
        <end position="347"/>
    </location>
</feature>
<organism evidence="4 5">
    <name type="scientific">Peronospora farinosa</name>
    <dbReference type="NCBI Taxonomy" id="134698"/>
    <lineage>
        <taxon>Eukaryota</taxon>
        <taxon>Sar</taxon>
        <taxon>Stramenopiles</taxon>
        <taxon>Oomycota</taxon>
        <taxon>Peronosporomycetes</taxon>
        <taxon>Peronosporales</taxon>
        <taxon>Peronosporaceae</taxon>
        <taxon>Peronospora</taxon>
    </lineage>
</organism>
<feature type="region of interest" description="Disordered" evidence="1">
    <location>
        <begin position="408"/>
        <end position="443"/>
    </location>
</feature>
<feature type="compositionally biased region" description="Basic and acidic residues" evidence="1">
    <location>
        <begin position="270"/>
        <end position="280"/>
    </location>
</feature>
<keyword evidence="3" id="KW-0732">Signal</keyword>
<feature type="region of interest" description="Disordered" evidence="1">
    <location>
        <begin position="223"/>
        <end position="298"/>
    </location>
</feature>
<feature type="compositionally biased region" description="Polar residues" evidence="1">
    <location>
        <begin position="610"/>
        <end position="623"/>
    </location>
</feature>
<name>A0AAV0T1I3_9STRA</name>
<keyword evidence="2" id="KW-0812">Transmembrane</keyword>
<proteinExistence type="predicted"/>
<keyword evidence="2" id="KW-1133">Transmembrane helix</keyword>
<feature type="region of interest" description="Disordered" evidence="1">
    <location>
        <begin position="196"/>
        <end position="215"/>
    </location>
</feature>
<evidence type="ECO:0000313" key="4">
    <source>
        <dbReference type="EMBL" id="CAI5712839.1"/>
    </source>
</evidence>
<evidence type="ECO:0000256" key="3">
    <source>
        <dbReference type="SAM" id="SignalP"/>
    </source>
</evidence>
<evidence type="ECO:0000313" key="5">
    <source>
        <dbReference type="Proteomes" id="UP001159659"/>
    </source>
</evidence>
<accession>A0AAV0T1I3</accession>
<dbReference type="EMBL" id="CANTFK010000289">
    <property type="protein sequence ID" value="CAI5712839.1"/>
    <property type="molecule type" value="Genomic_DNA"/>
</dbReference>
<keyword evidence="2" id="KW-0472">Membrane</keyword>
<feature type="compositionally biased region" description="Low complexity" evidence="1">
    <location>
        <begin position="223"/>
        <end position="245"/>
    </location>
</feature>
<feature type="compositionally biased region" description="Polar residues" evidence="1">
    <location>
        <begin position="632"/>
        <end position="645"/>
    </location>
</feature>
<reference evidence="4" key="1">
    <citation type="submission" date="2022-12" db="EMBL/GenBank/DDBJ databases">
        <authorList>
            <person name="Webb A."/>
        </authorList>
    </citation>
    <scope>NUCLEOTIDE SEQUENCE</scope>
    <source>
        <strain evidence="4">Pf2</strain>
    </source>
</reference>
<dbReference type="CDD" id="cd12087">
    <property type="entry name" value="TM_EGFR-like"/>
    <property type="match status" value="1"/>
</dbReference>
<evidence type="ECO:0000256" key="2">
    <source>
        <dbReference type="SAM" id="Phobius"/>
    </source>
</evidence>
<feature type="transmembrane region" description="Helical" evidence="2">
    <location>
        <begin position="303"/>
        <end position="324"/>
    </location>
</feature>
<evidence type="ECO:0000256" key="1">
    <source>
        <dbReference type="SAM" id="MobiDB-lite"/>
    </source>
</evidence>